<comment type="caution">
    <text evidence="2">The sequence shown here is derived from an EMBL/GenBank/DDBJ whole genome shotgun (WGS) entry which is preliminary data.</text>
</comment>
<dbReference type="EMBL" id="LAZR01001449">
    <property type="protein sequence ID" value="KKN44469.1"/>
    <property type="molecule type" value="Genomic_DNA"/>
</dbReference>
<gene>
    <name evidence="2" type="ORF">LCGC14_0692810</name>
</gene>
<evidence type="ECO:0000313" key="2">
    <source>
        <dbReference type="EMBL" id="KKN44469.1"/>
    </source>
</evidence>
<dbReference type="AlphaFoldDB" id="A0A0F9QPW1"/>
<feature type="compositionally biased region" description="Basic residues" evidence="1">
    <location>
        <begin position="1"/>
        <end position="15"/>
    </location>
</feature>
<protein>
    <submittedName>
        <fullName evidence="2">Uncharacterized protein</fullName>
    </submittedName>
</protein>
<feature type="region of interest" description="Disordered" evidence="1">
    <location>
        <begin position="1"/>
        <end position="20"/>
    </location>
</feature>
<organism evidence="2">
    <name type="scientific">marine sediment metagenome</name>
    <dbReference type="NCBI Taxonomy" id="412755"/>
    <lineage>
        <taxon>unclassified sequences</taxon>
        <taxon>metagenomes</taxon>
        <taxon>ecological metagenomes</taxon>
    </lineage>
</organism>
<accession>A0A0F9QPW1</accession>
<reference evidence="2" key="1">
    <citation type="journal article" date="2015" name="Nature">
        <title>Complex archaea that bridge the gap between prokaryotes and eukaryotes.</title>
        <authorList>
            <person name="Spang A."/>
            <person name="Saw J.H."/>
            <person name="Jorgensen S.L."/>
            <person name="Zaremba-Niedzwiedzka K."/>
            <person name="Martijn J."/>
            <person name="Lind A.E."/>
            <person name="van Eijk R."/>
            <person name="Schleper C."/>
            <person name="Guy L."/>
            <person name="Ettema T.J."/>
        </authorList>
    </citation>
    <scope>NUCLEOTIDE SEQUENCE</scope>
</reference>
<proteinExistence type="predicted"/>
<sequence>MPQRRRPIVPHRRRPVVPSQTDLSVQDVADYSTLAGAASANEEMRRLRLAIKDVEVQVDEVRAPVLPDAHEPDVLADWAQTYMHNGEKVVGKEVQLVNFIDGNGVEFQLTRGTNTANKSYVNVIQGATRQVVNISARLGKSRMAVGEIFVNQLPLDPATRPGGDPSSNDYIYEKWGYTPTNGYQGWPVHGLIHHNFGLVNINDYVIHLTDLQDIDGDGLTDQNADGVVNQDDKDIWHALHFELQENHPQINGLTPNTIILRSIYKPDKSEWFGIPQVWSLYYVDAPNRIVRTNISFRYVIIPKL</sequence>
<evidence type="ECO:0000256" key="1">
    <source>
        <dbReference type="SAM" id="MobiDB-lite"/>
    </source>
</evidence>
<name>A0A0F9QPW1_9ZZZZ</name>